<keyword evidence="3" id="KW-1185">Reference proteome</keyword>
<dbReference type="KEGG" id="loi:92363596"/>
<dbReference type="Proteomes" id="UP000674143">
    <property type="component" value="Unassembled WGS sequence"/>
</dbReference>
<evidence type="ECO:0000313" key="3">
    <source>
        <dbReference type="Proteomes" id="UP000674143"/>
    </source>
</evidence>
<feature type="compositionally biased region" description="Low complexity" evidence="1">
    <location>
        <begin position="76"/>
        <end position="93"/>
    </location>
</feature>
<feature type="region of interest" description="Disordered" evidence="1">
    <location>
        <begin position="647"/>
        <end position="680"/>
    </location>
</feature>
<gene>
    <name evidence="2" type="ORF">LSCM4_07785</name>
</gene>
<feature type="compositionally biased region" description="Polar residues" evidence="1">
    <location>
        <begin position="903"/>
        <end position="952"/>
    </location>
</feature>
<evidence type="ECO:0000313" key="2">
    <source>
        <dbReference type="EMBL" id="KAG5487295.1"/>
    </source>
</evidence>
<feature type="region of interest" description="Disordered" evidence="1">
    <location>
        <begin position="574"/>
        <end position="605"/>
    </location>
</feature>
<proteinExistence type="predicted"/>
<accession>A0A836KY71</accession>
<feature type="compositionally biased region" description="Low complexity" evidence="1">
    <location>
        <begin position="593"/>
        <end position="603"/>
    </location>
</feature>
<feature type="region of interest" description="Disordered" evidence="1">
    <location>
        <begin position="20"/>
        <end position="49"/>
    </location>
</feature>
<evidence type="ECO:0000256" key="1">
    <source>
        <dbReference type="SAM" id="MobiDB-lite"/>
    </source>
</evidence>
<dbReference type="GeneID" id="92363596"/>
<feature type="compositionally biased region" description="Basic and acidic residues" evidence="1">
    <location>
        <begin position="846"/>
        <end position="873"/>
    </location>
</feature>
<feature type="region of interest" description="Disordered" evidence="1">
    <location>
        <begin position="1473"/>
        <end position="1494"/>
    </location>
</feature>
<protein>
    <submittedName>
        <fullName evidence="2">Uncharacterized protein</fullName>
    </submittedName>
</protein>
<feature type="region of interest" description="Disordered" evidence="1">
    <location>
        <begin position="358"/>
        <end position="419"/>
    </location>
</feature>
<feature type="compositionally biased region" description="Low complexity" evidence="1">
    <location>
        <begin position="370"/>
        <end position="380"/>
    </location>
</feature>
<feature type="compositionally biased region" description="Low complexity" evidence="1">
    <location>
        <begin position="811"/>
        <end position="831"/>
    </location>
</feature>
<sequence>MTASSNGDRYHMSAAAYSSTNGALATSSQRSVMDDGDESSQRPHSAKMPALSAVARLVARLRRTFVGANPSMMTPSAGADISADGSAADDPGTDAQLRTGGTTEVAALSASSVVGAMLRSDASKAMSYADESISTGARLLAWDGTRVGPSMCSSSLVNRCRFSGPRARPHTATPVPDVANVATATTSPLQLSHLSSMSLSQPSTVLVQMPVPGDEGCVVCGGGGTGANARLLDSELVGLLAARDKERPLAVPSLPVGWRRQEQCAACTLGSSGSLSETVGRPEVEETIVADKNALAAHCNCTRVENTSAAAKPLAAASEVALPPSAESKDHRARSSLWLCTTSSPCSDAELRRQSLRSTCESASMPNAPSLRGRSSSGSSAATAFGMQQQLHGNSSRSSREPGSTFLRSLGPEMRRRTSAVLRRRRNVYSSGVGIGSEKDRIGAEGSQTPLRQTQAGGGALHMPATCNSMVTRSAEPLYSGQGRHVCSVFSSGVGVAVAKGAATLALPGADSGAVSWGDSGTPHDSALQTAPVAPLFHSVLGGDTDNDGGGGSHASEAVSSLFRTSERPVWHCSSSASAGSDGRCFPRHEWTSRTTTTTSDSSALPPDRPLCGCSHTVAPLPSLLCAPLTTLPALFSAASAASTVGCESATTGTETRSTAPRMSHAPSCSGSSDPALQGAPNSVTKRAAVALRCALRAAPLSTRIFVSALAEPTARPPDAEGGRETMSLALPTPGILGCPSCTTTASMLRPRSGPLRRWTSALRAMDWTVASPTATASSSSLSPCPPRRPRSSRAAAAVTFPSILFAPTHASTPASAAGSAPSPAPGRARLLGGGGGVWRSTPTDYRADFSSDSTEHEQLHTGKHDQHPHDPFHSAAAALFPVPPSSPLRPAAARRQLSGRYGNNTATITPMSTNSGTAATPESSGSRTVLVSDAAQASSQHKSLEPSTLRFTPTVPAATAEVSYVKGGGSRRSSTGRSPPHPLAVRGRRPASNHEAESAVAAHGKLLLGVSGTPSTPAPLLTSVSAISSTLCASTPCSVSSTDLSGGGGDFRRGAAGHPRAAGHKRAASGALRSSSAALFSLQRLRTGYDGNHSLALDCVPPQDTGSFRGAKLNIATETTSQVVELALSVSCLVGSAVLGHRDSGSSAGRGEGAARRAAVSTATGSSSGALGSEDDADDSANGNASIPLQAAVVTSGATYSPPLLSCDVAPALFHLSSPLLFRHQRTESLPSGGVPALMLDNDEPSSLLRSTPQHQRDTGVQWPLGLYGAAARGSSPRQHQQQRNSAISVLTPPAASARVSRSPSCAGATSVMPSPTTAAALCCGVRGVAGTAMPSGAHTVQRGGDGGAGDACSRSSIQTSHSGRDVSLSIGDLGASLAEAARPPANVPLSRYWLSLSPRASHSLLLSGAEYGLPAPLPPCDASGSGAGGSYFGGPSVRTPSELPSGTLASFLYFPPELRRGPHWRHLKQYLGDPNRTSSPSSTMVTPQHSGRASAARRSLLLPKMTPTLSSSSAVLAATPGVGAGTAISTRPSSPRLSGERRIPPTSATGRWRFSDSSVADSAEERCFSHSCQVNGRYNTLSCQLTGTRPLRDDANELSLVSAANNATVATLMSESPSGNNASDSAVTRWCSSTRVSDGLPAAAAGTSAGMPPSADDSTGSRLQSPVELLLSRDSDTGTHSGLASRDAVGAAV</sequence>
<feature type="region of interest" description="Disordered" evidence="1">
    <location>
        <begin position="1643"/>
        <end position="1695"/>
    </location>
</feature>
<feature type="compositionally biased region" description="Polar residues" evidence="1">
    <location>
        <begin position="20"/>
        <end position="31"/>
    </location>
</feature>
<comment type="caution">
    <text evidence="2">The sequence shown here is derived from an EMBL/GenBank/DDBJ whole genome shotgun (WGS) entry which is preliminary data.</text>
</comment>
<feature type="region of interest" description="Disordered" evidence="1">
    <location>
        <begin position="903"/>
        <end position="995"/>
    </location>
</feature>
<feature type="region of interest" description="Disordered" evidence="1">
    <location>
        <begin position="69"/>
        <end position="93"/>
    </location>
</feature>
<feature type="region of interest" description="Disordered" evidence="1">
    <location>
        <begin position="773"/>
        <end position="792"/>
    </location>
</feature>
<feature type="region of interest" description="Disordered" evidence="1">
    <location>
        <begin position="1527"/>
        <end position="1557"/>
    </location>
</feature>
<feature type="region of interest" description="Disordered" evidence="1">
    <location>
        <begin position="1144"/>
        <end position="1184"/>
    </location>
</feature>
<feature type="region of interest" description="Disordered" evidence="1">
    <location>
        <begin position="811"/>
        <end position="873"/>
    </location>
</feature>
<reference evidence="3" key="1">
    <citation type="journal article" date="2021" name="Microbiol. Resour. Announc.">
        <title>LGAAP: Leishmaniinae Genome Assembly and Annotation Pipeline.</title>
        <authorList>
            <person name="Almutairi H."/>
            <person name="Urbaniak M.D."/>
            <person name="Bates M.D."/>
            <person name="Jariyapan N."/>
            <person name="Kwakye-Nuako G."/>
            <person name="Thomaz-Soccol V."/>
            <person name="Al-Salem W.S."/>
            <person name="Dillon R.J."/>
            <person name="Bates P.A."/>
            <person name="Gatherer D."/>
        </authorList>
    </citation>
    <scope>NUCLEOTIDE SEQUENCE [LARGE SCALE GENOMIC DNA]</scope>
</reference>
<feature type="compositionally biased region" description="Polar residues" evidence="1">
    <location>
        <begin position="649"/>
        <end position="680"/>
    </location>
</feature>
<feature type="compositionally biased region" description="Polar residues" evidence="1">
    <location>
        <begin position="386"/>
        <end position="397"/>
    </location>
</feature>
<feature type="compositionally biased region" description="Low complexity" evidence="1">
    <location>
        <begin position="773"/>
        <end position="783"/>
    </location>
</feature>
<feature type="compositionally biased region" description="Low complexity" evidence="1">
    <location>
        <begin position="1157"/>
        <end position="1173"/>
    </location>
</feature>
<feature type="compositionally biased region" description="Polar residues" evidence="1">
    <location>
        <begin position="1529"/>
        <end position="1538"/>
    </location>
</feature>
<feature type="region of interest" description="Disordered" evidence="1">
    <location>
        <begin position="1344"/>
        <end position="1366"/>
    </location>
</feature>
<dbReference type="EMBL" id="JAFHLR010000006">
    <property type="protein sequence ID" value="KAG5487295.1"/>
    <property type="molecule type" value="Genomic_DNA"/>
</dbReference>
<name>A0A836KY71_9TRYP</name>
<dbReference type="RefSeq" id="XP_067065792.1">
    <property type="nucleotide sequence ID" value="XM_067209662.1"/>
</dbReference>
<feature type="compositionally biased region" description="Polar residues" evidence="1">
    <location>
        <begin position="1477"/>
        <end position="1493"/>
    </location>
</feature>
<feature type="compositionally biased region" description="Polar residues" evidence="1">
    <location>
        <begin position="358"/>
        <end position="367"/>
    </location>
</feature>
<organism evidence="2 3">
    <name type="scientific">Leishmania orientalis</name>
    <dbReference type="NCBI Taxonomy" id="2249476"/>
    <lineage>
        <taxon>Eukaryota</taxon>
        <taxon>Discoba</taxon>
        <taxon>Euglenozoa</taxon>
        <taxon>Kinetoplastea</taxon>
        <taxon>Metakinetoplastina</taxon>
        <taxon>Trypanosomatida</taxon>
        <taxon>Trypanosomatidae</taxon>
        <taxon>Leishmaniinae</taxon>
        <taxon>Leishmania</taxon>
    </lineage>
</organism>
<reference evidence="3" key="2">
    <citation type="journal article" date="2021" name="Sci. Data">
        <title>Chromosome-scale genome sequencing, assembly and annotation of six genomes from subfamily Leishmaniinae.</title>
        <authorList>
            <person name="Almutairi H."/>
            <person name="Urbaniak M.D."/>
            <person name="Bates M.D."/>
            <person name="Jariyapan N."/>
            <person name="Kwakye-Nuako G."/>
            <person name="Thomaz Soccol V."/>
            <person name="Al-Salem W.S."/>
            <person name="Dillon R.J."/>
            <person name="Bates P.A."/>
            <person name="Gatherer D."/>
        </authorList>
    </citation>
    <scope>NUCLEOTIDE SEQUENCE [LARGE SCALE GENOMIC DNA]</scope>
</reference>